<dbReference type="GO" id="GO:0005886">
    <property type="term" value="C:plasma membrane"/>
    <property type="evidence" value="ECO:0007669"/>
    <property type="project" value="UniProtKB-SubCell"/>
</dbReference>
<evidence type="ECO:0000256" key="9">
    <source>
        <dbReference type="ARBA" id="ARBA00022729"/>
    </source>
</evidence>
<sequence>MDPYQQHHPPSNPVVQVDVIEEATVQPHHIDHQHYMQPHHEHQQQQQQQQQEIIHSQDDNPHNAHNLYIYQPPQFHSGMQPMAPPQAHIAPSSTFRSSDPVIGAGQPPLEASCSSSMTATPTEALSYSSRASSVFGSLFQQKQHARKSSSVLGWDSDDDEELDQVTMSANGANNNNNNEISAAHRPESTSGSEEPLAPMSEKSPWLRKQHGKQKQVKTCLCLGVILCFLVLGVILVFTLKEQMAKRVVGSQPHQGGGDDKGPGGGEDTRKRLHESIESMYHVNKTINRDARLPNVLYGLDYTPRGSQEPGCKINLGTVIEDIKVISQLTNRIRLYGMACRQAEYVLKAIEYLELKEMQVILTLWVDHNPQASWERQSKMFWHLIDNELQMDAGGNTNDGPQTSTTTGTVHISKIASRIIGVSVGNEVLFRNEDKSKPKERVPLDTLIDYMNQIRSGLAQRAAAAAASSDPQLVAQGEKLAQIPVFSSDLGRNAHQIVDQEDWVMSNIHPFFANTAVENAATWAFANFKDETLKAAAGKPAMISEVGWPSGPASAKMGSAVPSVENLQTFLDTWVCQANSRNVPYYYFEAFDEPWKNSINSREAQWGLMTVDRRLKVNIPVC</sequence>
<evidence type="ECO:0000313" key="22">
    <source>
        <dbReference type="EMBL" id="GJJ72115.1"/>
    </source>
</evidence>
<keyword evidence="21" id="KW-1133">Transmembrane helix</keyword>
<proteinExistence type="inferred from homology"/>
<dbReference type="EMBL" id="BQFW01000006">
    <property type="protein sequence ID" value="GJJ72115.1"/>
    <property type="molecule type" value="Genomic_DNA"/>
</dbReference>
<reference evidence="22" key="1">
    <citation type="submission" date="2021-11" db="EMBL/GenBank/DDBJ databases">
        <authorList>
            <person name="Herlambang A."/>
            <person name="Guo Y."/>
            <person name="Takashima Y."/>
            <person name="Nishizawa T."/>
        </authorList>
    </citation>
    <scope>NUCLEOTIDE SEQUENCE</scope>
    <source>
        <strain evidence="22">E1425</strain>
    </source>
</reference>
<dbReference type="GO" id="GO:0009277">
    <property type="term" value="C:fungal-type cell wall"/>
    <property type="evidence" value="ECO:0007669"/>
    <property type="project" value="TreeGrafter"/>
</dbReference>
<comment type="caution">
    <text evidence="22">The sequence shown here is derived from an EMBL/GenBank/DDBJ whole genome shotgun (WGS) entry which is preliminary data.</text>
</comment>
<keyword evidence="10" id="KW-0378">Hydrolase</keyword>
<keyword evidence="23" id="KW-1185">Reference proteome</keyword>
<evidence type="ECO:0000256" key="14">
    <source>
        <dbReference type="ARBA" id="ARBA00023316"/>
    </source>
</evidence>
<keyword evidence="6" id="KW-1003">Cell membrane</keyword>
<organism evidence="22 23">
    <name type="scientific">Entomortierella parvispora</name>
    <dbReference type="NCBI Taxonomy" id="205924"/>
    <lineage>
        <taxon>Eukaryota</taxon>
        <taxon>Fungi</taxon>
        <taxon>Fungi incertae sedis</taxon>
        <taxon>Mucoromycota</taxon>
        <taxon>Mortierellomycotina</taxon>
        <taxon>Mortierellomycetes</taxon>
        <taxon>Mortierellales</taxon>
        <taxon>Mortierellaceae</taxon>
        <taxon>Entomortierella</taxon>
    </lineage>
</organism>
<dbReference type="PANTHER" id="PTHR16631:SF17">
    <property type="entry name" value="GLUCAN ENDO-1,3-BETA-GLUCOSIDASE BTGC"/>
    <property type="match status" value="1"/>
</dbReference>
<keyword evidence="15" id="KW-0624">Polysaccharide degradation</keyword>
<dbReference type="EC" id="3.2.1.39" evidence="5"/>
<evidence type="ECO:0000256" key="13">
    <source>
        <dbReference type="ARBA" id="ARBA00023277"/>
    </source>
</evidence>
<evidence type="ECO:0000256" key="1">
    <source>
        <dbReference type="ARBA" id="ARBA00000382"/>
    </source>
</evidence>
<comment type="subcellular location">
    <subcellularLocation>
        <location evidence="3">Cell membrane</location>
        <topology evidence="3">Single-pass type II membrane protein</topology>
    </subcellularLocation>
    <subcellularLocation>
        <location evidence="2">Secreted</location>
        <location evidence="2">Cell wall</location>
    </subcellularLocation>
</comment>
<dbReference type="AlphaFoldDB" id="A0A9P3LVU9"/>
<feature type="region of interest" description="Disordered" evidence="20">
    <location>
        <begin position="35"/>
        <end position="64"/>
    </location>
</feature>
<evidence type="ECO:0000256" key="10">
    <source>
        <dbReference type="ARBA" id="ARBA00022801"/>
    </source>
</evidence>
<feature type="region of interest" description="Disordered" evidence="20">
    <location>
        <begin position="168"/>
        <end position="208"/>
    </location>
</feature>
<dbReference type="GO" id="GO:0042973">
    <property type="term" value="F:glucan endo-1,3-beta-D-glucosidase activity"/>
    <property type="evidence" value="ECO:0007669"/>
    <property type="project" value="UniProtKB-EC"/>
</dbReference>
<comment type="similarity">
    <text evidence="4 19">Belongs to the glycosyl hydrolase 17 family.</text>
</comment>
<evidence type="ECO:0000256" key="16">
    <source>
        <dbReference type="ARBA" id="ARBA00037649"/>
    </source>
</evidence>
<dbReference type="SUPFAM" id="SSF51445">
    <property type="entry name" value="(Trans)glycosidases"/>
    <property type="match status" value="1"/>
</dbReference>
<comment type="catalytic activity">
    <reaction evidence="1">
        <text>Hydrolysis of (1-&gt;3)-beta-D-glucosidic linkages in (1-&gt;3)-beta-D-glucans.</text>
        <dbReference type="EC" id="3.2.1.39"/>
    </reaction>
</comment>
<evidence type="ECO:0000313" key="23">
    <source>
        <dbReference type="Proteomes" id="UP000827284"/>
    </source>
</evidence>
<keyword evidence="14" id="KW-0961">Cell wall biogenesis/degradation</keyword>
<dbReference type="GO" id="GO:0009986">
    <property type="term" value="C:cell surface"/>
    <property type="evidence" value="ECO:0007669"/>
    <property type="project" value="TreeGrafter"/>
</dbReference>
<dbReference type="InterPro" id="IPR050732">
    <property type="entry name" value="Beta-glucan_modifiers"/>
</dbReference>
<evidence type="ECO:0000256" key="11">
    <source>
        <dbReference type="ARBA" id="ARBA00023136"/>
    </source>
</evidence>
<evidence type="ECO:0000256" key="6">
    <source>
        <dbReference type="ARBA" id="ARBA00022475"/>
    </source>
</evidence>
<feature type="compositionally biased region" description="Low complexity" evidence="20">
    <location>
        <begin position="169"/>
        <end position="178"/>
    </location>
</feature>
<evidence type="ECO:0000256" key="5">
    <source>
        <dbReference type="ARBA" id="ARBA00012780"/>
    </source>
</evidence>
<feature type="compositionally biased region" description="Low complexity" evidence="20">
    <location>
        <begin position="44"/>
        <end position="54"/>
    </location>
</feature>
<evidence type="ECO:0000256" key="3">
    <source>
        <dbReference type="ARBA" id="ARBA00004401"/>
    </source>
</evidence>
<comment type="function">
    <text evidence="16">Glucanases play a role in cell expansion during growth, in cell-cell fusion during mating, and in spore release during sporulation. This enzyme may be involved in beta-glucan degradation. Active on laminarin and lichenan.</text>
</comment>
<reference evidence="22" key="2">
    <citation type="journal article" date="2022" name="Microbiol. Resour. Announc.">
        <title>Whole-Genome Sequence of Entomortierella parvispora E1425, a Mucoromycotan Fungus Associated with Burkholderiaceae-Related Endosymbiotic Bacteria.</title>
        <authorList>
            <person name="Herlambang A."/>
            <person name="Guo Y."/>
            <person name="Takashima Y."/>
            <person name="Narisawa K."/>
            <person name="Ohta H."/>
            <person name="Nishizawa T."/>
        </authorList>
    </citation>
    <scope>NUCLEOTIDE SEQUENCE</scope>
    <source>
        <strain evidence="22">E1425</strain>
    </source>
</reference>
<evidence type="ECO:0000256" key="7">
    <source>
        <dbReference type="ARBA" id="ARBA00022512"/>
    </source>
</evidence>
<evidence type="ECO:0000256" key="15">
    <source>
        <dbReference type="ARBA" id="ARBA00023326"/>
    </source>
</evidence>
<protein>
    <recommendedName>
        <fullName evidence="5">glucan endo-1,3-beta-D-glucosidase</fullName>
        <ecNumber evidence="5">3.2.1.39</ecNumber>
    </recommendedName>
    <alternativeName>
        <fullName evidence="18">Endo-1,3-beta-glucanase btgC</fullName>
    </alternativeName>
    <alternativeName>
        <fullName evidence="17">Laminarinase btgC</fullName>
    </alternativeName>
</protein>
<name>A0A9P3LVU9_9FUNG</name>
<evidence type="ECO:0000256" key="19">
    <source>
        <dbReference type="RuleBase" id="RU004335"/>
    </source>
</evidence>
<evidence type="ECO:0000256" key="20">
    <source>
        <dbReference type="SAM" id="MobiDB-lite"/>
    </source>
</evidence>
<keyword evidence="13" id="KW-0119">Carbohydrate metabolism</keyword>
<keyword evidence="21" id="KW-0812">Transmembrane</keyword>
<evidence type="ECO:0000256" key="2">
    <source>
        <dbReference type="ARBA" id="ARBA00004191"/>
    </source>
</evidence>
<evidence type="ECO:0000256" key="8">
    <source>
        <dbReference type="ARBA" id="ARBA00022525"/>
    </source>
</evidence>
<dbReference type="InterPro" id="IPR000490">
    <property type="entry name" value="Glyco_hydro_17"/>
</dbReference>
<dbReference type="GO" id="GO:0000272">
    <property type="term" value="P:polysaccharide catabolic process"/>
    <property type="evidence" value="ECO:0007669"/>
    <property type="project" value="UniProtKB-KW"/>
</dbReference>
<dbReference type="InterPro" id="IPR017853">
    <property type="entry name" value="GH"/>
</dbReference>
<dbReference type="GO" id="GO:0071555">
    <property type="term" value="P:cell wall organization"/>
    <property type="evidence" value="ECO:0007669"/>
    <property type="project" value="UniProtKB-KW"/>
</dbReference>
<feature type="compositionally biased region" description="Basic and acidic residues" evidence="20">
    <location>
        <begin position="256"/>
        <end position="269"/>
    </location>
</feature>
<evidence type="ECO:0000256" key="18">
    <source>
        <dbReference type="ARBA" id="ARBA00043078"/>
    </source>
</evidence>
<gene>
    <name evidence="22" type="ORF">EMPS_04472</name>
</gene>
<dbReference type="Pfam" id="PF00332">
    <property type="entry name" value="Glyco_hydro_17"/>
    <property type="match status" value="1"/>
</dbReference>
<accession>A0A9P3LVU9</accession>
<dbReference type="Gene3D" id="3.20.20.80">
    <property type="entry name" value="Glycosidases"/>
    <property type="match status" value="1"/>
</dbReference>
<evidence type="ECO:0000256" key="12">
    <source>
        <dbReference type="ARBA" id="ARBA00023180"/>
    </source>
</evidence>
<keyword evidence="11 21" id="KW-0472">Membrane</keyword>
<evidence type="ECO:0000256" key="21">
    <source>
        <dbReference type="SAM" id="Phobius"/>
    </source>
</evidence>
<dbReference type="PANTHER" id="PTHR16631">
    <property type="entry name" value="GLUCAN 1,3-BETA-GLUCOSIDASE"/>
    <property type="match status" value="1"/>
</dbReference>
<keyword evidence="12" id="KW-0325">Glycoprotein</keyword>
<dbReference type="Proteomes" id="UP000827284">
    <property type="component" value="Unassembled WGS sequence"/>
</dbReference>
<feature type="region of interest" description="Disordered" evidence="20">
    <location>
        <begin position="247"/>
        <end position="269"/>
    </location>
</feature>
<feature type="transmembrane region" description="Helical" evidence="21">
    <location>
        <begin position="218"/>
        <end position="239"/>
    </location>
</feature>
<keyword evidence="8" id="KW-0964">Secreted</keyword>
<evidence type="ECO:0000256" key="17">
    <source>
        <dbReference type="ARBA" id="ARBA00042373"/>
    </source>
</evidence>
<dbReference type="OrthoDB" id="77201at2759"/>
<evidence type="ECO:0000256" key="4">
    <source>
        <dbReference type="ARBA" id="ARBA00008773"/>
    </source>
</evidence>
<dbReference type="GO" id="GO:0005576">
    <property type="term" value="C:extracellular region"/>
    <property type="evidence" value="ECO:0007669"/>
    <property type="project" value="TreeGrafter"/>
</dbReference>
<keyword evidence="9" id="KW-0732">Signal</keyword>
<keyword evidence="7" id="KW-0134">Cell wall</keyword>